<dbReference type="AlphaFoldDB" id="A0A484TIX6"/>
<dbReference type="SUPFAM" id="SSF58104">
    <property type="entry name" value="Methyl-accepting chemotaxis protein (MCP) signaling domain"/>
    <property type="match status" value="1"/>
</dbReference>
<feature type="domain" description="Methyl-accepting transducer" evidence="2">
    <location>
        <begin position="1"/>
        <end position="123"/>
    </location>
</feature>
<evidence type="ECO:0000313" key="3">
    <source>
        <dbReference type="EMBL" id="VFR74884.1"/>
    </source>
</evidence>
<dbReference type="PRINTS" id="PR00260">
    <property type="entry name" value="CHEMTRNSDUCR"/>
</dbReference>
<protein>
    <submittedName>
        <fullName evidence="3">Methyl-accepting chemotaxis protein I (Serine chemoreceptor protein)</fullName>
    </submittedName>
</protein>
<dbReference type="GO" id="GO:0005886">
    <property type="term" value="C:plasma membrane"/>
    <property type="evidence" value="ECO:0007669"/>
    <property type="project" value="TreeGrafter"/>
</dbReference>
<dbReference type="Gene3D" id="1.10.287.950">
    <property type="entry name" value="Methyl-accepting chemotaxis protein"/>
    <property type="match status" value="1"/>
</dbReference>
<dbReference type="InterPro" id="IPR051310">
    <property type="entry name" value="MCP_chemotaxis"/>
</dbReference>
<evidence type="ECO:0000256" key="1">
    <source>
        <dbReference type="ARBA" id="ARBA00022481"/>
    </source>
</evidence>
<evidence type="ECO:0000313" key="4">
    <source>
        <dbReference type="EMBL" id="VFR91322.1"/>
    </source>
</evidence>
<reference evidence="3" key="1">
    <citation type="submission" date="2019-03" db="EMBL/GenBank/DDBJ databases">
        <authorList>
            <person name="Danneels B."/>
        </authorList>
    </citation>
    <scope>NUCLEOTIDE SEQUENCE</scope>
</reference>
<keyword evidence="3" id="KW-0675">Receptor</keyword>
<dbReference type="InterPro" id="IPR004089">
    <property type="entry name" value="MCPsignal_dom"/>
</dbReference>
<dbReference type="SMART" id="SM00283">
    <property type="entry name" value="MA"/>
    <property type="match status" value="1"/>
</dbReference>
<dbReference type="EMBL" id="CAADIN010000019">
    <property type="protein sequence ID" value="VFR91322.1"/>
    <property type="molecule type" value="Genomic_DNA"/>
</dbReference>
<dbReference type="GO" id="GO:0007165">
    <property type="term" value="P:signal transduction"/>
    <property type="evidence" value="ECO:0007669"/>
    <property type="project" value="InterPro"/>
</dbReference>
<sequence length="167" mass="17207">MNAAVEAARAGEQGRGFAVVAGEVRALAQRSGAAAREVRQLIDASTASVEAGTALVAQAGATMREVVQGVQEVTRIIDEIATASREQSDGVEQINQAVSSMDQMTQQNAALVGDSANAAESLNAQAERLEALVSVFKVGTPSATVVLEAEPAPSHARGPLVWREQGA</sequence>
<dbReference type="PANTHER" id="PTHR43531:SF14">
    <property type="entry name" value="METHYL-ACCEPTING CHEMOTAXIS PROTEIN I-RELATED"/>
    <property type="match status" value="1"/>
</dbReference>
<dbReference type="GO" id="GO:0006935">
    <property type="term" value="P:chemotaxis"/>
    <property type="evidence" value="ECO:0007669"/>
    <property type="project" value="InterPro"/>
</dbReference>
<proteinExistence type="predicted"/>
<evidence type="ECO:0000259" key="2">
    <source>
        <dbReference type="PROSITE" id="PS50111"/>
    </source>
</evidence>
<organism evidence="3">
    <name type="scientific">plant metagenome</name>
    <dbReference type="NCBI Taxonomy" id="1297885"/>
    <lineage>
        <taxon>unclassified sequences</taxon>
        <taxon>metagenomes</taxon>
        <taxon>organismal metagenomes</taxon>
    </lineage>
</organism>
<accession>A0A484TIX6</accession>
<name>A0A484TIX6_9ZZZZ</name>
<dbReference type="Pfam" id="PF00015">
    <property type="entry name" value="MCPsignal"/>
    <property type="match status" value="1"/>
</dbReference>
<dbReference type="PANTHER" id="PTHR43531">
    <property type="entry name" value="PROTEIN ICFG"/>
    <property type="match status" value="1"/>
</dbReference>
<keyword evidence="1" id="KW-0488">Methylation</keyword>
<dbReference type="GO" id="GO:0004888">
    <property type="term" value="F:transmembrane signaling receptor activity"/>
    <property type="evidence" value="ECO:0007669"/>
    <property type="project" value="InterPro"/>
</dbReference>
<dbReference type="InterPro" id="IPR004090">
    <property type="entry name" value="Chemotax_Me-accpt_rcpt"/>
</dbReference>
<dbReference type="PROSITE" id="PS50111">
    <property type="entry name" value="CHEMOTAXIS_TRANSDUC_2"/>
    <property type="match status" value="1"/>
</dbReference>
<gene>
    <name evidence="3" type="ORF">ISE1_2488</name>
    <name evidence="4" type="ORF">ISE2_2524</name>
</gene>
<dbReference type="EMBL" id="CAADIM010000012">
    <property type="protein sequence ID" value="VFR74884.1"/>
    <property type="molecule type" value="Genomic_DNA"/>
</dbReference>